<dbReference type="Proteomes" id="UP000186919">
    <property type="component" value="Unassembled WGS sequence"/>
</dbReference>
<dbReference type="RefSeq" id="WP_064629143.1">
    <property type="nucleotide sequence ID" value="NZ_LQYE01000008.1"/>
</dbReference>
<organism evidence="1 2">
    <name type="scientific">Mycobacteroides immunogenum</name>
    <dbReference type="NCBI Taxonomy" id="83262"/>
    <lineage>
        <taxon>Bacteria</taxon>
        <taxon>Bacillati</taxon>
        <taxon>Actinomycetota</taxon>
        <taxon>Actinomycetes</taxon>
        <taxon>Mycobacteriales</taxon>
        <taxon>Mycobacteriaceae</taxon>
        <taxon>Mycobacteroides</taxon>
    </lineage>
</organism>
<comment type="caution">
    <text evidence="1">The sequence shown here is derived from an EMBL/GenBank/DDBJ whole genome shotgun (WGS) entry which is preliminary data.</text>
</comment>
<sequence>MSSALTIRTTIDGTEYAQDDVHRWELDRARAALALLKKRIGDESMRELLAEDLRSADQAMALLPSASGGAWRSAVTEMEIGGITAQEFLDWWQHRFAIADRSALLAANPEHYLADATDGVVEIIETIGSRPLRFFLTFHDGVPIADPGHETYPVRIGGTGRLADGTEICRVMHEFGDGPRGLRIRLTIQFPTHAPEDVFTGHQWHFACEFLNWARAAHAAR</sequence>
<evidence type="ECO:0000313" key="2">
    <source>
        <dbReference type="Proteomes" id="UP000186919"/>
    </source>
</evidence>
<evidence type="ECO:0000313" key="1">
    <source>
        <dbReference type="EMBL" id="OAT69246.1"/>
    </source>
</evidence>
<protein>
    <submittedName>
        <fullName evidence="1">Uncharacterized protein</fullName>
    </submittedName>
</protein>
<name>A0A179VG57_9MYCO</name>
<dbReference type="AlphaFoldDB" id="A0A179VG57"/>
<dbReference type="EMBL" id="LQYE01000008">
    <property type="protein sequence ID" value="OAT69246.1"/>
    <property type="molecule type" value="Genomic_DNA"/>
</dbReference>
<accession>A0A179VG57</accession>
<reference evidence="1 2" key="1">
    <citation type="submission" date="2016-01" db="EMBL/GenBank/DDBJ databases">
        <title>Mycobacterium immunogenum strain CD11_6 genome sequencing and assembly.</title>
        <authorList>
            <person name="Kaur G."/>
            <person name="Nair G.R."/>
            <person name="Mayilraj S."/>
        </authorList>
    </citation>
    <scope>NUCLEOTIDE SEQUENCE [LARGE SCALE GENOMIC DNA]</scope>
    <source>
        <strain evidence="1 2">CD11-6</strain>
    </source>
</reference>
<proteinExistence type="predicted"/>
<gene>
    <name evidence="1" type="ORF">AWB85_22445</name>
</gene>